<organism evidence="1 2">
    <name type="scientific">Apilactobacillus kunkeei DSM 12361 = ATCC 700308</name>
    <dbReference type="NCBI Taxonomy" id="1423768"/>
    <lineage>
        <taxon>Bacteria</taxon>
        <taxon>Bacillati</taxon>
        <taxon>Bacillota</taxon>
        <taxon>Bacilli</taxon>
        <taxon>Lactobacillales</taxon>
        <taxon>Lactobacillaceae</taxon>
        <taxon>Apilactobacillus</taxon>
    </lineage>
</organism>
<gene>
    <name evidence="1" type="ORF">FD43_GL000634</name>
</gene>
<dbReference type="Proteomes" id="UP000051794">
    <property type="component" value="Unassembled WGS sequence"/>
</dbReference>
<evidence type="ECO:0000313" key="1">
    <source>
        <dbReference type="EMBL" id="KRK24762.1"/>
    </source>
</evidence>
<sequence length="368" mass="41252">MFMALGFIKTMQAVDLIEKSGAVANIVGLAGIGKSALVSQLAEQNHAKLFTTVVSLSEKGDLAIPVPPLTDKSFIETDKYGTLADVKFGYSHTIIEIIKYAEANPYKLIYWFLDEFNRGTSDVQSELMNLVLQRRINSVVLPKQVHIIIAENPDDISSNYDVYASDDAITDRTVHVNMQTDANDWLKWAKENQVNQQVINFISDNPEFLDYGHDEIKPTPRSWHRVSNIINQYNDDYDEDILSEVISGNVGPSIAEAFIKFMHQSIDDKIDLNGDLQDVVDKLASNDEVTKQSLVSEYVTALSTLSDDTCHRLTTFIDLLSSDGQYAIARILINDSGLIDDIYNMAETSLAAKQLYDMLTKISFNAYR</sequence>
<dbReference type="EMBL" id="AZCK01000002">
    <property type="protein sequence ID" value="KRK24762.1"/>
    <property type="molecule type" value="Genomic_DNA"/>
</dbReference>
<reference evidence="1 2" key="1">
    <citation type="journal article" date="2015" name="Genome Announc.">
        <title>Expanding the biotechnology potential of lactobacilli through comparative genomics of 213 strains and associated genera.</title>
        <authorList>
            <person name="Sun Z."/>
            <person name="Harris H.M."/>
            <person name="McCann A."/>
            <person name="Guo C."/>
            <person name="Argimon S."/>
            <person name="Zhang W."/>
            <person name="Yang X."/>
            <person name="Jeffery I.B."/>
            <person name="Cooney J.C."/>
            <person name="Kagawa T.F."/>
            <person name="Liu W."/>
            <person name="Song Y."/>
            <person name="Salvetti E."/>
            <person name="Wrobel A."/>
            <person name="Rasinkangas P."/>
            <person name="Parkhill J."/>
            <person name="Rea M.C."/>
            <person name="O'Sullivan O."/>
            <person name="Ritari J."/>
            <person name="Douillard F.P."/>
            <person name="Paul Ross R."/>
            <person name="Yang R."/>
            <person name="Briner A.E."/>
            <person name="Felis G.E."/>
            <person name="de Vos W.M."/>
            <person name="Barrangou R."/>
            <person name="Klaenhammer T.R."/>
            <person name="Caufield P.W."/>
            <person name="Cui Y."/>
            <person name="Zhang H."/>
            <person name="O'Toole P.W."/>
        </authorList>
    </citation>
    <scope>NUCLEOTIDE SEQUENCE [LARGE SCALE GENOMIC DNA]</scope>
    <source>
        <strain evidence="1 2">DSM 12361</strain>
    </source>
</reference>
<evidence type="ECO:0000313" key="2">
    <source>
        <dbReference type="Proteomes" id="UP000051794"/>
    </source>
</evidence>
<dbReference type="InterPro" id="IPR027417">
    <property type="entry name" value="P-loop_NTPase"/>
</dbReference>
<dbReference type="AlphaFoldDB" id="A0A0R1G0C4"/>
<dbReference type="PATRIC" id="fig|1423768.4.peg.640"/>
<dbReference type="Gene3D" id="3.40.50.300">
    <property type="entry name" value="P-loop containing nucleotide triphosphate hydrolases"/>
    <property type="match status" value="1"/>
</dbReference>
<name>A0A0R1G0C4_9LACO</name>
<accession>A0A0R1G0C4</accession>
<proteinExistence type="predicted"/>
<protein>
    <recommendedName>
        <fullName evidence="3">ATPase</fullName>
    </recommendedName>
</protein>
<dbReference type="SUPFAM" id="SSF52540">
    <property type="entry name" value="P-loop containing nucleoside triphosphate hydrolases"/>
    <property type="match status" value="1"/>
</dbReference>
<comment type="caution">
    <text evidence="1">The sequence shown here is derived from an EMBL/GenBank/DDBJ whole genome shotgun (WGS) entry which is preliminary data.</text>
</comment>
<evidence type="ECO:0008006" key="3">
    <source>
        <dbReference type="Google" id="ProtNLM"/>
    </source>
</evidence>